<keyword evidence="2" id="KW-0472">Membrane</keyword>
<gene>
    <name evidence="3" type="ORF">CFOL_v3_12743</name>
</gene>
<feature type="transmembrane region" description="Helical" evidence="2">
    <location>
        <begin position="75"/>
        <end position="96"/>
    </location>
</feature>
<evidence type="ECO:0000313" key="4">
    <source>
        <dbReference type="Proteomes" id="UP000187406"/>
    </source>
</evidence>
<dbReference type="InParanoid" id="A0A1Q3BN01"/>
<keyword evidence="2" id="KW-0812">Transmembrane</keyword>
<evidence type="ECO:0000256" key="2">
    <source>
        <dbReference type="SAM" id="Phobius"/>
    </source>
</evidence>
<dbReference type="Proteomes" id="UP000187406">
    <property type="component" value="Unassembled WGS sequence"/>
</dbReference>
<keyword evidence="4" id="KW-1185">Reference proteome</keyword>
<reference evidence="4" key="1">
    <citation type="submission" date="2016-04" db="EMBL/GenBank/DDBJ databases">
        <title>Cephalotus genome sequencing.</title>
        <authorList>
            <person name="Fukushima K."/>
            <person name="Hasebe M."/>
            <person name="Fang X."/>
        </authorList>
    </citation>
    <scope>NUCLEOTIDE SEQUENCE [LARGE SCALE GENOMIC DNA]</scope>
    <source>
        <strain evidence="4">cv. St1</strain>
    </source>
</reference>
<organism evidence="3 4">
    <name type="scientific">Cephalotus follicularis</name>
    <name type="common">Albany pitcher plant</name>
    <dbReference type="NCBI Taxonomy" id="3775"/>
    <lineage>
        <taxon>Eukaryota</taxon>
        <taxon>Viridiplantae</taxon>
        <taxon>Streptophyta</taxon>
        <taxon>Embryophyta</taxon>
        <taxon>Tracheophyta</taxon>
        <taxon>Spermatophyta</taxon>
        <taxon>Magnoliopsida</taxon>
        <taxon>eudicotyledons</taxon>
        <taxon>Gunneridae</taxon>
        <taxon>Pentapetalae</taxon>
        <taxon>rosids</taxon>
        <taxon>fabids</taxon>
        <taxon>Oxalidales</taxon>
        <taxon>Cephalotaceae</taxon>
        <taxon>Cephalotus</taxon>
    </lineage>
</organism>
<feature type="coiled-coil region" evidence="1">
    <location>
        <begin position="28"/>
        <end position="69"/>
    </location>
</feature>
<protein>
    <submittedName>
        <fullName evidence="3">Uncharacterized protein</fullName>
    </submittedName>
</protein>
<name>A0A1Q3BN01_CEPFO</name>
<accession>A0A1Q3BN01</accession>
<keyword evidence="1" id="KW-0175">Coiled coil</keyword>
<evidence type="ECO:0000313" key="3">
    <source>
        <dbReference type="EMBL" id="GAV69242.1"/>
    </source>
</evidence>
<comment type="caution">
    <text evidence="3">The sequence shown here is derived from an EMBL/GenBank/DDBJ whole genome shotgun (WGS) entry which is preliminary data.</text>
</comment>
<sequence length="104" mass="12351">MSLAKKICMASARRSCRKTFPYKLQRTLKELEVKVKRQREQTDRDKEEQREMEAKLEQLRSLHAHIRRRNKMRMAYNFLVSTQLGICVRLALLLALEDDTVSVD</sequence>
<keyword evidence="2" id="KW-1133">Transmembrane helix</keyword>
<proteinExistence type="predicted"/>
<dbReference type="EMBL" id="BDDD01000704">
    <property type="protein sequence ID" value="GAV69242.1"/>
    <property type="molecule type" value="Genomic_DNA"/>
</dbReference>
<dbReference type="AlphaFoldDB" id="A0A1Q3BN01"/>
<evidence type="ECO:0000256" key="1">
    <source>
        <dbReference type="SAM" id="Coils"/>
    </source>
</evidence>